<dbReference type="PANTHER" id="PTHR34598">
    <property type="entry name" value="BLL6449 PROTEIN"/>
    <property type="match status" value="1"/>
</dbReference>
<sequence length="302" mass="34589">MATVVQTTMNYYLDPSKGGAETCTFGTVGVLRRKFDTHAIQVNDLRGRENEFDIHTHAFQPCRWKPSATLLDSDEIKQILYPEAEEFVKSIANATRVHCFSHLIRQNTMEANAEALRKLEEFRGKDNVSDKERLGEAMPARHAHIDQSGKGARTLLSENLPDEAEKLCRTRWGTVNLWRPIQTIRRDPLCFCDGRTIDEEDLAPLDAIPPPKSSNSFYESISRGNGFQTIEVRANPKHKWYYLSEMQTDEALVFKCYDSKNSAQSRCCHASFKHSQTANDAPRESMEMRFFVFYENEPLQGL</sequence>
<dbReference type="AlphaFoldDB" id="A0A4Z0YPX5"/>
<dbReference type="EMBL" id="SKBN01000029">
    <property type="protein sequence ID" value="TGJ86359.1"/>
    <property type="molecule type" value="Genomic_DNA"/>
</dbReference>
<organism evidence="2 3">
    <name type="scientific">Xylaria hypoxylon</name>
    <dbReference type="NCBI Taxonomy" id="37992"/>
    <lineage>
        <taxon>Eukaryota</taxon>
        <taxon>Fungi</taxon>
        <taxon>Dikarya</taxon>
        <taxon>Ascomycota</taxon>
        <taxon>Pezizomycotina</taxon>
        <taxon>Sordariomycetes</taxon>
        <taxon>Xylariomycetidae</taxon>
        <taxon>Xylariales</taxon>
        <taxon>Xylariaceae</taxon>
        <taxon>Xylaria</taxon>
    </lineage>
</organism>
<dbReference type="GO" id="GO:0016491">
    <property type="term" value="F:oxidoreductase activity"/>
    <property type="evidence" value="ECO:0007669"/>
    <property type="project" value="InterPro"/>
</dbReference>
<reference evidence="2 3" key="1">
    <citation type="submission" date="2019-03" db="EMBL/GenBank/DDBJ databases">
        <title>Draft genome sequence of Xylaria hypoxylon DSM 108379, a ubiquitous saprotrophic-parasitic fungi on hardwood.</title>
        <authorList>
            <person name="Buettner E."/>
            <person name="Leonhardt S."/>
            <person name="Gebauer A.M."/>
            <person name="Liers C."/>
            <person name="Hofrichter M."/>
            <person name="Kellner H."/>
        </authorList>
    </citation>
    <scope>NUCLEOTIDE SEQUENCE [LARGE SCALE GENOMIC DNA]</scope>
    <source>
        <strain evidence="2 3">DSM 108379</strain>
    </source>
</reference>
<proteinExistence type="inferred from homology"/>
<dbReference type="NCBIfam" id="NF041278">
    <property type="entry name" value="CmcJ_NvfI_EfuI"/>
    <property type="match status" value="1"/>
</dbReference>
<name>A0A4Z0YPX5_9PEZI</name>
<protein>
    <submittedName>
        <fullName evidence="2">Uncharacterized protein</fullName>
    </submittedName>
</protein>
<comment type="caution">
    <text evidence="2">The sequence shown here is derived from an EMBL/GenBank/DDBJ whole genome shotgun (WGS) entry which is preliminary data.</text>
</comment>
<evidence type="ECO:0000256" key="1">
    <source>
        <dbReference type="ARBA" id="ARBA00023604"/>
    </source>
</evidence>
<accession>A0A4Z0YPX5</accession>
<dbReference type="STRING" id="37992.A0A4Z0YPX5"/>
<gene>
    <name evidence="2" type="ORF">E0Z10_g2429</name>
</gene>
<dbReference type="PANTHER" id="PTHR34598:SF3">
    <property type="entry name" value="OXIDOREDUCTASE AN1597"/>
    <property type="match status" value="1"/>
</dbReference>
<evidence type="ECO:0000313" key="3">
    <source>
        <dbReference type="Proteomes" id="UP000297716"/>
    </source>
</evidence>
<comment type="similarity">
    <text evidence="1">Belongs to the asaB hydroxylase/desaturase family.</text>
</comment>
<dbReference type="OrthoDB" id="412788at2759"/>
<dbReference type="Proteomes" id="UP000297716">
    <property type="component" value="Unassembled WGS sequence"/>
</dbReference>
<evidence type="ECO:0000313" key="2">
    <source>
        <dbReference type="EMBL" id="TGJ86359.1"/>
    </source>
</evidence>
<keyword evidence="3" id="KW-1185">Reference proteome</keyword>
<dbReference type="InterPro" id="IPR044053">
    <property type="entry name" value="AsaB-like"/>
</dbReference>